<name>A0A6G4U006_9ACTN</name>
<dbReference type="RefSeq" id="WP_165236268.1">
    <property type="nucleotide sequence ID" value="NZ_JAAKZV010000038.1"/>
</dbReference>
<keyword evidence="1" id="KW-0472">Membrane</keyword>
<reference evidence="2 3" key="1">
    <citation type="submission" date="2020-02" db="EMBL/GenBank/DDBJ databases">
        <title>Whole-genome analyses of novel actinobacteria.</title>
        <authorList>
            <person name="Sahin N."/>
        </authorList>
    </citation>
    <scope>NUCLEOTIDE SEQUENCE [LARGE SCALE GENOMIC DNA]</scope>
    <source>
        <strain evidence="2 3">A7024</strain>
    </source>
</reference>
<evidence type="ECO:0000313" key="2">
    <source>
        <dbReference type="EMBL" id="NGN64617.1"/>
    </source>
</evidence>
<dbReference type="Proteomes" id="UP000481583">
    <property type="component" value="Unassembled WGS sequence"/>
</dbReference>
<evidence type="ECO:0008006" key="4">
    <source>
        <dbReference type="Google" id="ProtNLM"/>
    </source>
</evidence>
<organism evidence="2 3">
    <name type="scientific">Streptomyces coryli</name>
    <dbReference type="NCBI Taxonomy" id="1128680"/>
    <lineage>
        <taxon>Bacteria</taxon>
        <taxon>Bacillati</taxon>
        <taxon>Actinomycetota</taxon>
        <taxon>Actinomycetes</taxon>
        <taxon>Kitasatosporales</taxon>
        <taxon>Streptomycetaceae</taxon>
        <taxon>Streptomyces</taxon>
    </lineage>
</organism>
<dbReference type="EMBL" id="JAAKZV010000038">
    <property type="protein sequence ID" value="NGN64617.1"/>
    <property type="molecule type" value="Genomic_DNA"/>
</dbReference>
<evidence type="ECO:0000313" key="3">
    <source>
        <dbReference type="Proteomes" id="UP000481583"/>
    </source>
</evidence>
<proteinExistence type="predicted"/>
<gene>
    <name evidence="2" type="ORF">G5C51_11980</name>
</gene>
<keyword evidence="3" id="KW-1185">Reference proteome</keyword>
<dbReference type="AlphaFoldDB" id="A0A6G4U006"/>
<sequence length="120" mass="13837">MDDRTAAHAGPAAETDRGLRQLDGYLYWQGELSDARREAEELCDRLEWLTTSERDELLRAYTSTRAALTEQLLRRLAKRRDELRADYEARYRQLRSRVVGWAAVAVPCVCLVVEVLRLAV</sequence>
<protein>
    <recommendedName>
        <fullName evidence="4">Cytochrome C oxidase subunit I</fullName>
    </recommendedName>
</protein>
<evidence type="ECO:0000256" key="1">
    <source>
        <dbReference type="SAM" id="Phobius"/>
    </source>
</evidence>
<comment type="caution">
    <text evidence="2">The sequence shown here is derived from an EMBL/GenBank/DDBJ whole genome shotgun (WGS) entry which is preliminary data.</text>
</comment>
<feature type="transmembrane region" description="Helical" evidence="1">
    <location>
        <begin position="98"/>
        <end position="119"/>
    </location>
</feature>
<keyword evidence="1" id="KW-1133">Transmembrane helix</keyword>
<keyword evidence="1" id="KW-0812">Transmembrane</keyword>
<accession>A0A6G4U006</accession>